<gene>
    <name evidence="1" type="ORF">CUC15_03960</name>
</gene>
<dbReference type="OrthoDB" id="2376332at2"/>
<dbReference type="AlphaFoldDB" id="A0A345PDT8"/>
<dbReference type="SUPFAM" id="SSF54909">
    <property type="entry name" value="Dimeric alpha+beta barrel"/>
    <property type="match status" value="1"/>
</dbReference>
<organism evidence="1 2">
    <name type="scientific">Oceanobacillus zhaokaii</name>
    <dbReference type="NCBI Taxonomy" id="2052660"/>
    <lineage>
        <taxon>Bacteria</taxon>
        <taxon>Bacillati</taxon>
        <taxon>Bacillota</taxon>
        <taxon>Bacilli</taxon>
        <taxon>Bacillales</taxon>
        <taxon>Bacillaceae</taxon>
        <taxon>Oceanobacillus</taxon>
    </lineage>
</organism>
<accession>A0A345PDT8</accession>
<dbReference type="KEGG" id="ocn:CUC15_03960"/>
<dbReference type="RefSeq" id="WP_114915461.1">
    <property type="nucleotide sequence ID" value="NZ_CP024848.1"/>
</dbReference>
<sequence>MFVKVYQYHIQKDKVEEYLDIQEKTLEIYSRYLDLHTIYLNSKVDDTKWMEIIRYKDEDEYKRSINIINEKKEIQELFESFQSLLVTDNNKIREEDFIET</sequence>
<evidence type="ECO:0008006" key="3">
    <source>
        <dbReference type="Google" id="ProtNLM"/>
    </source>
</evidence>
<evidence type="ECO:0000313" key="2">
    <source>
        <dbReference type="Proteomes" id="UP000253908"/>
    </source>
</evidence>
<dbReference type="Proteomes" id="UP000253908">
    <property type="component" value="Chromosome"/>
</dbReference>
<proteinExistence type="predicted"/>
<dbReference type="Gene3D" id="3.30.70.100">
    <property type="match status" value="1"/>
</dbReference>
<name>A0A345PDT8_9BACI</name>
<keyword evidence="2" id="KW-1185">Reference proteome</keyword>
<dbReference type="EMBL" id="CP024848">
    <property type="protein sequence ID" value="AXI08168.1"/>
    <property type="molecule type" value="Genomic_DNA"/>
</dbReference>
<protein>
    <recommendedName>
        <fullName evidence="3">ABM domain-containing protein</fullName>
    </recommendedName>
</protein>
<evidence type="ECO:0000313" key="1">
    <source>
        <dbReference type="EMBL" id="AXI08168.1"/>
    </source>
</evidence>
<reference evidence="2" key="1">
    <citation type="submission" date="2017-11" db="EMBL/GenBank/DDBJ databases">
        <authorList>
            <person name="Zhu W."/>
        </authorList>
    </citation>
    <scope>NUCLEOTIDE SEQUENCE [LARGE SCALE GENOMIC DNA]</scope>
    <source>
        <strain evidence="2">160</strain>
    </source>
</reference>
<dbReference type="InterPro" id="IPR011008">
    <property type="entry name" value="Dimeric_a/b-barrel"/>
</dbReference>